<gene>
    <name evidence="2" type="ORF">BN1804_00595</name>
</gene>
<protein>
    <recommendedName>
        <fullName evidence="1">DUF4132 domain-containing protein</fullName>
    </recommendedName>
</protein>
<dbReference type="Pfam" id="PF13569">
    <property type="entry name" value="DUF4132"/>
    <property type="match status" value="1"/>
</dbReference>
<dbReference type="EMBL" id="CVRY01000001">
    <property type="protein sequence ID" value="CRL59734.1"/>
    <property type="molecule type" value="Genomic_DNA"/>
</dbReference>
<proteinExistence type="predicted"/>
<dbReference type="Pfam" id="PF13646">
    <property type="entry name" value="HEAT_2"/>
    <property type="match status" value="1"/>
</dbReference>
<dbReference type="SUPFAM" id="SSF48371">
    <property type="entry name" value="ARM repeat"/>
    <property type="match status" value="1"/>
</dbReference>
<reference evidence="3" key="1">
    <citation type="submission" date="2015-06" db="EMBL/GenBank/DDBJ databases">
        <authorList>
            <person name="Urmite Genomes"/>
        </authorList>
    </citation>
    <scope>NUCLEOTIDE SEQUENCE [LARGE SCALE GENOMIC DNA]</scope>
    <source>
        <strain evidence="3">CSUR P1867</strain>
    </source>
</reference>
<dbReference type="Gene3D" id="1.25.10.10">
    <property type="entry name" value="Leucine-rich Repeat Variant"/>
    <property type="match status" value="1"/>
</dbReference>
<dbReference type="AlphaFoldDB" id="A0A0G4Q258"/>
<evidence type="ECO:0000313" key="3">
    <source>
        <dbReference type="Proteomes" id="UP000183920"/>
    </source>
</evidence>
<evidence type="ECO:0000313" key="2">
    <source>
        <dbReference type="EMBL" id="CRL59734.1"/>
    </source>
</evidence>
<name>A0A0G4Q258_9GAMM</name>
<sequence length="1242" mass="142326">MIKKILDIFPIFGKKDVDITEKYLQESLVLLAIFDEGLPKRALDYVLTGKNPEILFELNKLDAAKAAVYFHRAGTLEWWYASNIDTGKYSKVITQGLNARHKLYSKVGESFSLEQVARYAKVIAAACQDINIKVTTTEVPTWVIYLLVDAFYTTYDNARNLNLEHRKHWSMEFIANMVEAEANIAGENALFALFDRKDISEYYASNLKRIYELHDLKDYLLSHQEFIRTELIEKLSANGLVELINYLNKNTILRDTFADIIVLLATSNLKTVKRTAEPILNTLPAEIVKEKLTHVLMNGTPKQRTQAADLFARQGENRDVLEEALKHETSKAVIKSIESALQRFSVADNANTVDAIEAPDFTPLEDTPLPDSARDMMVNNFNEMLAKAKENAEREIEENKTSKHSYNWAQRHYKDLSKIDEKQCRALVDKLNSGQGTIQSNEIQIIKHKNRIPNLPEYTFFHAVRVITNNRQHADHFSSHYFNGDIPERLFSDIELRQVENVLERCGFKRAARVTAALCLESYQDGLRRFRKPEQIWPFFSQHTDYIAEALNLMPNQSEHRYRQFETSQGIEVLGRFPTIPAQFVPRIMELALGENKTHRVSAQKLLETLPNIHLSAQEGLTSSKQEIRVTAIEWLARLNNPDSLPALNALLKKEKREVVRASLLTALEQLGEDISSYLSPKTLLAEAEKGLKAKVPASLAWFNFEAIPALTWENKKAVDPAIIRWWIILAVKLKMPGGNALLQRYIGLLSTDSQHKLSSFILHTFVAQDIKGPSLEEAMVEAQREAPGRLSNYQNWAKRYPEYYAKYENYTLEQVIEEIKNEVLRRYLGSAISDKGMLALICGIEGHVAVSVLRNYMRDHYQRRAQIEAMIDAVASSNDPIIIQLLLSLSRRYRTASVQEKARHLVTQIAERNGWSADELADRTIPTAGFDDTGTLVLEYGERIFTAKMDAKQKLVLFNPEGKEVKALPAARKNDDAELIKEAKKLFTSSKKELKQVIELQSVRLYEAMCAQRQWLSADWQEYILAHPIMHKLIEQLVWQEVKNGEVINTFRPSDDGALLNLEDDEVTLQNDSFIQLAHAALVNEDERKAWIAHFKDYKVKFLFSQMEHKIPELDLTQTEVEDRKGWITDTFTLRGILTKMGYQRGPAEDGGSFSHYYKFFSSLNYYVNIGFSGSYVPEENIPAVLFDLSFEKNQQNYWDRNNVELKEVPPILLAESYADYLKIAEACAGFDPEWEKKTPW</sequence>
<dbReference type="InterPro" id="IPR011989">
    <property type="entry name" value="ARM-like"/>
</dbReference>
<dbReference type="InterPro" id="IPR016024">
    <property type="entry name" value="ARM-type_fold"/>
</dbReference>
<dbReference type="Proteomes" id="UP000183920">
    <property type="component" value="Unassembled WGS sequence"/>
</dbReference>
<organism evidence="2 3">
    <name type="scientific">Proteus penneri</name>
    <dbReference type="NCBI Taxonomy" id="102862"/>
    <lineage>
        <taxon>Bacteria</taxon>
        <taxon>Pseudomonadati</taxon>
        <taxon>Pseudomonadota</taxon>
        <taxon>Gammaproteobacteria</taxon>
        <taxon>Enterobacterales</taxon>
        <taxon>Morganellaceae</taxon>
        <taxon>Proteus</taxon>
    </lineage>
</organism>
<evidence type="ECO:0000259" key="1">
    <source>
        <dbReference type="Pfam" id="PF13569"/>
    </source>
</evidence>
<accession>A0A0G4Q258</accession>
<dbReference type="InterPro" id="IPR025406">
    <property type="entry name" value="DUF4132"/>
</dbReference>
<feature type="domain" description="DUF4132" evidence="1">
    <location>
        <begin position="963"/>
        <end position="1143"/>
    </location>
</feature>
<dbReference type="RefSeq" id="WP_072062922.1">
    <property type="nucleotide sequence ID" value="NZ_CVRY01000001.1"/>
</dbReference>